<proteinExistence type="predicted"/>
<keyword evidence="2" id="KW-0812">Transmembrane</keyword>
<feature type="compositionally biased region" description="Basic and acidic residues" evidence="1">
    <location>
        <begin position="143"/>
        <end position="153"/>
    </location>
</feature>
<feature type="region of interest" description="Disordered" evidence="1">
    <location>
        <begin position="557"/>
        <end position="678"/>
    </location>
</feature>
<feature type="compositionally biased region" description="Basic and acidic residues" evidence="1">
    <location>
        <begin position="291"/>
        <end position="304"/>
    </location>
</feature>
<reference evidence="2 3" key="1">
    <citation type="journal article" date="2017" name="Int. J. Parasitol.">
        <title>The genome of the protozoan parasite Cystoisospora suis and a reverse vaccinology approach to identify vaccine candidates.</title>
        <authorList>
            <person name="Palmieri N."/>
            <person name="Shrestha A."/>
            <person name="Ruttkowski B."/>
            <person name="Beck T."/>
            <person name="Vogl C."/>
            <person name="Tomley F."/>
            <person name="Blake D.P."/>
            <person name="Joachim A."/>
        </authorList>
    </citation>
    <scope>NUCLEOTIDE SEQUENCE [LARGE SCALE GENOMIC DNA]</scope>
    <source>
        <strain evidence="2 3">Wien I</strain>
    </source>
</reference>
<evidence type="ECO:0000256" key="1">
    <source>
        <dbReference type="SAM" id="MobiDB-lite"/>
    </source>
</evidence>
<organism evidence="2 3">
    <name type="scientific">Cystoisospora suis</name>
    <dbReference type="NCBI Taxonomy" id="483139"/>
    <lineage>
        <taxon>Eukaryota</taxon>
        <taxon>Sar</taxon>
        <taxon>Alveolata</taxon>
        <taxon>Apicomplexa</taxon>
        <taxon>Conoidasida</taxon>
        <taxon>Coccidia</taxon>
        <taxon>Eucoccidiorida</taxon>
        <taxon>Eimeriorina</taxon>
        <taxon>Sarcocystidae</taxon>
        <taxon>Cystoisospora</taxon>
    </lineage>
</organism>
<feature type="compositionally biased region" description="Basic and acidic residues" evidence="1">
    <location>
        <begin position="258"/>
        <end position="283"/>
    </location>
</feature>
<evidence type="ECO:0000313" key="3">
    <source>
        <dbReference type="Proteomes" id="UP000221165"/>
    </source>
</evidence>
<dbReference type="Proteomes" id="UP000221165">
    <property type="component" value="Unassembled WGS sequence"/>
</dbReference>
<feature type="region of interest" description="Disordered" evidence="1">
    <location>
        <begin position="413"/>
        <end position="434"/>
    </location>
</feature>
<name>A0A2C6KE75_9APIC</name>
<dbReference type="GeneID" id="94434062"/>
<feature type="compositionally biased region" description="Basic and acidic residues" evidence="1">
    <location>
        <begin position="635"/>
        <end position="651"/>
    </location>
</feature>
<feature type="non-terminal residue" evidence="2">
    <location>
        <position position="823"/>
    </location>
</feature>
<dbReference type="AlphaFoldDB" id="A0A2C6KE75"/>
<sequence length="823" mass="95242">MNSSTVLCFVDKDGILVDSCRTLQEVTLASSSTALHASTSSSSSSSSSLRNPHSASSSSSAPASSTTPPASPSPLPLTEDYKPEEEEEESHENDKYCSSSHLLLHPEDEVEQVVIGDPQQDERTEESMPYYGEEEEEEEGIDEGDHERDLDRLVDEEEEVEREDECVRKKRDSCVSCHSYLLHSREEESDTEAHPEEEEEEKDRTMNGRRFYQHSLLHESSSPLIYRSSHPALLSSLEKEEIRDLSEELKRARRVRQHDRFPVEEKEKEKHKEEEKGKTKKEEKEEDDNEAKETEKEQGEEKRRCVEESLVKKTKIAADEGRDRKATQELIFDDLYGETSPLSGNTCRRDRDVLPLSFLLRHSPREISFRQRHVFADVAVDHRSVMLDQKKEIYVDLSKCPSICIENLSSRQDNKYEEAPEEEEEDRKSRHLDRQSADLNSRVIAYEEAWPRSWTSSFEESFPSSIWGERRPFQETTPLFDSGVDTLEDLKGNDGFRQGGEEIRRDHPSDRRRRMIRSLFNTSMMVSSSPFYHEDHCKSSDEREMLHADMKDESDALSAIVIPEMSPRSTDLYREELTPPTATRESPRKRRSSTSTSEEEHERQQEEEEEERRSVCLPNENTRLSIAVKPSPLHSRREREQRDSSYLHYTRDLTPPDLESSSQEREGEEEGESLSILTLGLDHETLQKKKKRKKKKALYQHRLHPLPKKNHDEKARMEFKKVVLDLINDDECVTGLRFENDSWMEHATQLKALALAMALTQLPRSPRKSFADPSWLFTLYIQDVLWPRPNGEEGHEELLDCNCTLARIVGLSEASFQGFLPLR</sequence>
<dbReference type="PANTHER" id="PTHR36812">
    <property type="entry name" value="NEUROFILAMENT TRIPLET M PROTEIN-LIKE PROTEIN"/>
    <property type="match status" value="1"/>
</dbReference>
<dbReference type="OrthoDB" id="10688566at2759"/>
<comment type="caution">
    <text evidence="2">The sequence shown here is derived from an EMBL/GenBank/DDBJ whole genome shotgun (WGS) entry which is preliminary data.</text>
</comment>
<keyword evidence="3" id="KW-1185">Reference proteome</keyword>
<protein>
    <submittedName>
        <fullName evidence="2">Transmembrane protein</fullName>
    </submittedName>
</protein>
<dbReference type="EMBL" id="MIGC01008182">
    <property type="protein sequence ID" value="PHJ15439.1"/>
    <property type="molecule type" value="Genomic_DNA"/>
</dbReference>
<dbReference type="PANTHER" id="PTHR36812:SF9">
    <property type="entry name" value="MYB-LIKE PROTEIN X ISOFORM X1"/>
    <property type="match status" value="1"/>
</dbReference>
<feature type="compositionally biased region" description="Acidic residues" evidence="1">
    <location>
        <begin position="132"/>
        <end position="142"/>
    </location>
</feature>
<accession>A0A2C6KE75</accession>
<feature type="region of interest" description="Disordered" evidence="1">
    <location>
        <begin position="253"/>
        <end position="304"/>
    </location>
</feature>
<dbReference type="RefSeq" id="XP_067917173.1">
    <property type="nucleotide sequence ID" value="XM_068070851.1"/>
</dbReference>
<feature type="region of interest" description="Disordered" evidence="1">
    <location>
        <begin position="29"/>
        <end position="226"/>
    </location>
</feature>
<feature type="compositionally biased region" description="Acidic residues" evidence="1">
    <location>
        <begin position="154"/>
        <end position="164"/>
    </location>
</feature>
<feature type="compositionally biased region" description="Basic and acidic residues" evidence="1">
    <location>
        <begin position="183"/>
        <end position="194"/>
    </location>
</feature>
<keyword evidence="2" id="KW-0472">Membrane</keyword>
<dbReference type="VEuPathDB" id="ToxoDB:CSUI_010750"/>
<feature type="compositionally biased region" description="Low complexity" evidence="1">
    <location>
        <begin position="29"/>
        <end position="68"/>
    </location>
</feature>
<evidence type="ECO:0000313" key="2">
    <source>
        <dbReference type="EMBL" id="PHJ15439.1"/>
    </source>
</evidence>
<feature type="compositionally biased region" description="Acidic residues" evidence="1">
    <location>
        <begin position="82"/>
        <end position="91"/>
    </location>
</feature>
<gene>
    <name evidence="2" type="ORF">CSUI_010750</name>
</gene>